<protein>
    <submittedName>
        <fullName evidence="2">Heme A synthase</fullName>
    </submittedName>
</protein>
<evidence type="ECO:0000313" key="2">
    <source>
        <dbReference type="EMBL" id="HAR52727.1"/>
    </source>
</evidence>
<dbReference type="Proteomes" id="UP000264719">
    <property type="component" value="Unassembled WGS sequence"/>
</dbReference>
<gene>
    <name evidence="2" type="ORF">DCS45_12760</name>
</gene>
<dbReference type="EMBL" id="DMVW01000123">
    <property type="protein sequence ID" value="HAR52727.1"/>
    <property type="molecule type" value="Genomic_DNA"/>
</dbReference>
<proteinExistence type="predicted"/>
<dbReference type="AlphaFoldDB" id="A0A348WDW5"/>
<feature type="transmembrane region" description="Helical" evidence="1">
    <location>
        <begin position="34"/>
        <end position="52"/>
    </location>
</feature>
<sequence>SAHRATRVAFHAAFIAMLLQVAIGIHTVMSGAPWHVAILHQILAVVFFVLILRARFLSLYPRAQSVRDA</sequence>
<comment type="caution">
    <text evidence="2">The sequence shown here is derived from an EMBL/GenBank/DDBJ whole genome shotgun (WGS) entry which is preliminary data.</text>
</comment>
<evidence type="ECO:0000256" key="1">
    <source>
        <dbReference type="SAM" id="Phobius"/>
    </source>
</evidence>
<name>A0A348WDW5_9RHOB</name>
<keyword evidence="1" id="KW-0812">Transmembrane</keyword>
<feature type="non-terminal residue" evidence="2">
    <location>
        <position position="1"/>
    </location>
</feature>
<keyword evidence="1" id="KW-0472">Membrane</keyword>
<accession>A0A348WDW5</accession>
<organism evidence="2 3">
    <name type="scientific">Roseovarius nubinhibens</name>
    <dbReference type="NCBI Taxonomy" id="314263"/>
    <lineage>
        <taxon>Bacteria</taxon>
        <taxon>Pseudomonadati</taxon>
        <taxon>Pseudomonadota</taxon>
        <taxon>Alphaproteobacteria</taxon>
        <taxon>Rhodobacterales</taxon>
        <taxon>Roseobacteraceae</taxon>
        <taxon>Roseovarius</taxon>
    </lineage>
</organism>
<evidence type="ECO:0000313" key="3">
    <source>
        <dbReference type="Proteomes" id="UP000264719"/>
    </source>
</evidence>
<keyword evidence="1" id="KW-1133">Transmembrane helix</keyword>
<reference evidence="2 3" key="1">
    <citation type="journal article" date="2018" name="Nat. Biotechnol.">
        <title>A standardized bacterial taxonomy based on genome phylogeny substantially revises the tree of life.</title>
        <authorList>
            <person name="Parks D.H."/>
            <person name="Chuvochina M."/>
            <person name="Waite D.W."/>
            <person name="Rinke C."/>
            <person name="Skarshewski A."/>
            <person name="Chaumeil P.A."/>
            <person name="Hugenholtz P."/>
        </authorList>
    </citation>
    <scope>NUCLEOTIDE SEQUENCE [LARGE SCALE GENOMIC DNA]</scope>
    <source>
        <strain evidence="2">UBA9169</strain>
    </source>
</reference>